<reference evidence="1 2" key="1">
    <citation type="submission" date="2014-04" db="EMBL/GenBank/DDBJ databases">
        <title>Evolutionary Origins and Diversification of the Mycorrhizal Mutualists.</title>
        <authorList>
            <consortium name="DOE Joint Genome Institute"/>
            <consortium name="Mycorrhizal Genomics Consortium"/>
            <person name="Kohler A."/>
            <person name="Kuo A."/>
            <person name="Nagy L.G."/>
            <person name="Floudas D."/>
            <person name="Copeland A."/>
            <person name="Barry K.W."/>
            <person name="Cichocki N."/>
            <person name="Veneault-Fourrey C."/>
            <person name="LaButti K."/>
            <person name="Lindquist E.A."/>
            <person name="Lipzen A."/>
            <person name="Lundell T."/>
            <person name="Morin E."/>
            <person name="Murat C."/>
            <person name="Riley R."/>
            <person name="Ohm R."/>
            <person name="Sun H."/>
            <person name="Tunlid A."/>
            <person name="Henrissat B."/>
            <person name="Grigoriev I.V."/>
            <person name="Hibbett D.S."/>
            <person name="Martin F."/>
        </authorList>
    </citation>
    <scope>NUCLEOTIDE SEQUENCE [LARGE SCALE GENOMIC DNA]</scope>
    <source>
        <strain evidence="1 2">Koide BX008</strain>
    </source>
</reference>
<organism evidence="1 2">
    <name type="scientific">Amanita muscaria (strain Koide BX008)</name>
    <dbReference type="NCBI Taxonomy" id="946122"/>
    <lineage>
        <taxon>Eukaryota</taxon>
        <taxon>Fungi</taxon>
        <taxon>Dikarya</taxon>
        <taxon>Basidiomycota</taxon>
        <taxon>Agaricomycotina</taxon>
        <taxon>Agaricomycetes</taxon>
        <taxon>Agaricomycetidae</taxon>
        <taxon>Agaricales</taxon>
        <taxon>Pluteineae</taxon>
        <taxon>Amanitaceae</taxon>
        <taxon>Amanita</taxon>
    </lineage>
</organism>
<proteinExistence type="predicted"/>
<protein>
    <submittedName>
        <fullName evidence="1">Uncharacterized protein</fullName>
    </submittedName>
</protein>
<dbReference type="HOGENOM" id="CLU_3049819_0_0_1"/>
<keyword evidence="2" id="KW-1185">Reference proteome</keyword>
<gene>
    <name evidence="1" type="ORF">M378DRAFT_171853</name>
</gene>
<dbReference type="Proteomes" id="UP000054549">
    <property type="component" value="Unassembled WGS sequence"/>
</dbReference>
<dbReference type="EMBL" id="KN818373">
    <property type="protein sequence ID" value="KIL57347.1"/>
    <property type="molecule type" value="Genomic_DNA"/>
</dbReference>
<dbReference type="InParanoid" id="A0A0C2W852"/>
<evidence type="ECO:0000313" key="2">
    <source>
        <dbReference type="Proteomes" id="UP000054549"/>
    </source>
</evidence>
<dbReference type="AlphaFoldDB" id="A0A0C2W852"/>
<accession>A0A0C2W852</accession>
<name>A0A0C2W852_AMAMK</name>
<evidence type="ECO:0000313" key="1">
    <source>
        <dbReference type="EMBL" id="KIL57347.1"/>
    </source>
</evidence>
<sequence length="54" mass="6111">MAAAEIRASSVSCTCNHVQRTTLVQLLVYVRRTQDANKKVIINRGFIVRYIACE</sequence>